<protein>
    <recommendedName>
        <fullName evidence="2">Type II secretion system protein GspG C-terminal domain-containing protein</fullName>
    </recommendedName>
</protein>
<evidence type="ECO:0008006" key="2">
    <source>
        <dbReference type="Google" id="ProtNLM"/>
    </source>
</evidence>
<organism evidence="1">
    <name type="scientific">candidate division WOR-3 bacterium</name>
    <dbReference type="NCBI Taxonomy" id="2052148"/>
    <lineage>
        <taxon>Bacteria</taxon>
        <taxon>Bacteria division WOR-3</taxon>
    </lineage>
</organism>
<accession>A0A7C3J5H6</accession>
<dbReference type="Gene3D" id="3.30.700.10">
    <property type="entry name" value="Glycoprotein, Type 4 Pilin"/>
    <property type="match status" value="1"/>
</dbReference>
<reference evidence="1" key="1">
    <citation type="journal article" date="2020" name="mSystems">
        <title>Genome- and Community-Level Interaction Insights into Carbon Utilization and Element Cycling Functions of Hydrothermarchaeota in Hydrothermal Sediment.</title>
        <authorList>
            <person name="Zhou Z."/>
            <person name="Liu Y."/>
            <person name="Xu W."/>
            <person name="Pan J."/>
            <person name="Luo Z.H."/>
            <person name="Li M."/>
        </authorList>
    </citation>
    <scope>NUCLEOTIDE SEQUENCE [LARGE SCALE GENOMIC DNA]</scope>
    <source>
        <strain evidence="1">SpSt-464</strain>
    </source>
</reference>
<proteinExistence type="predicted"/>
<comment type="caution">
    <text evidence="1">The sequence shown here is derived from an EMBL/GenBank/DDBJ whole genome shotgun (WGS) entry which is preliminary data.</text>
</comment>
<evidence type="ECO:0000313" key="1">
    <source>
        <dbReference type="EMBL" id="HFK23268.1"/>
    </source>
</evidence>
<sequence length="147" mass="17069">MKKLVFLTLTFLLIVVLLTSCSKNKGSFMDFAAIKDAQRTMTKLTNLMEQYYVEHETYPATQEEFIEKIRPYFIVKNAEGQDVDKWVEMVEHVFADKTIHYQTTDPKKTYFAYGKAKDSNNTIVFCRPPLQHVDTTATVGNNKKKKK</sequence>
<name>A0A7C3J5H6_UNCW3</name>
<gene>
    <name evidence="1" type="ORF">ENS15_01235</name>
</gene>
<dbReference type="AlphaFoldDB" id="A0A7C3J5H6"/>
<dbReference type="PROSITE" id="PS51257">
    <property type="entry name" value="PROKAR_LIPOPROTEIN"/>
    <property type="match status" value="1"/>
</dbReference>
<dbReference type="EMBL" id="DSTT01000001">
    <property type="protein sequence ID" value="HFK23268.1"/>
    <property type="molecule type" value="Genomic_DNA"/>
</dbReference>